<gene>
    <name evidence="5" type="ORF">JM946_23620</name>
</gene>
<evidence type="ECO:0000313" key="5">
    <source>
        <dbReference type="EMBL" id="MBM0107745.1"/>
    </source>
</evidence>
<feature type="domain" description="HTH tetR-type" evidence="4">
    <location>
        <begin position="239"/>
        <end position="299"/>
    </location>
</feature>
<dbReference type="InterPro" id="IPR009057">
    <property type="entry name" value="Homeodomain-like_sf"/>
</dbReference>
<proteinExistence type="predicted"/>
<dbReference type="SUPFAM" id="SSF46689">
    <property type="entry name" value="Homeodomain-like"/>
    <property type="match status" value="2"/>
</dbReference>
<feature type="domain" description="HTH tetR-type" evidence="4">
    <location>
        <begin position="24"/>
        <end position="84"/>
    </location>
</feature>
<dbReference type="PANTHER" id="PTHR30055">
    <property type="entry name" value="HTH-TYPE TRANSCRIPTIONAL REGULATOR RUTR"/>
    <property type="match status" value="1"/>
</dbReference>
<feature type="DNA-binding region" description="H-T-H motif" evidence="2">
    <location>
        <begin position="47"/>
        <end position="66"/>
    </location>
</feature>
<dbReference type="Pfam" id="PF00440">
    <property type="entry name" value="TetR_N"/>
    <property type="match status" value="2"/>
</dbReference>
<dbReference type="RefSeq" id="WP_203169839.1">
    <property type="nucleotide sequence ID" value="NZ_JAEVLS010000005.1"/>
</dbReference>
<comment type="caution">
    <text evidence="5">The sequence shown here is derived from an EMBL/GenBank/DDBJ whole genome shotgun (WGS) entry which is preliminary data.</text>
</comment>
<evidence type="ECO:0000256" key="3">
    <source>
        <dbReference type="SAM" id="MobiDB-lite"/>
    </source>
</evidence>
<dbReference type="PROSITE" id="PS50977">
    <property type="entry name" value="HTH_TETR_2"/>
    <property type="match status" value="2"/>
</dbReference>
<dbReference type="SUPFAM" id="SSF48498">
    <property type="entry name" value="Tetracyclin repressor-like, C-terminal domain"/>
    <property type="match status" value="2"/>
</dbReference>
<dbReference type="InterPro" id="IPR041490">
    <property type="entry name" value="KstR2_TetR_C"/>
</dbReference>
<dbReference type="PRINTS" id="PR00455">
    <property type="entry name" value="HTHTETR"/>
</dbReference>
<reference evidence="5 6" key="1">
    <citation type="journal article" date="2021" name="Int. J. Syst. Evol. Microbiol.">
        <title>Steroidobacter gossypii sp. nov., isolated from soil of cotton cropping field.</title>
        <authorList>
            <person name="Huang R."/>
            <person name="Yang S."/>
            <person name="Zhen C."/>
            <person name="Liu W."/>
        </authorList>
    </citation>
    <scope>NUCLEOTIDE SEQUENCE [LARGE SCALE GENOMIC DNA]</scope>
    <source>
        <strain evidence="5 6">S1-65</strain>
    </source>
</reference>
<dbReference type="PANTHER" id="PTHR30055:SF200">
    <property type="entry name" value="HTH-TYPE TRANSCRIPTIONAL REPRESSOR BDCR"/>
    <property type="match status" value="1"/>
</dbReference>
<keyword evidence="1 2" id="KW-0238">DNA-binding</keyword>
<feature type="compositionally biased region" description="Low complexity" evidence="3">
    <location>
        <begin position="10"/>
        <end position="21"/>
    </location>
</feature>
<sequence length="427" mass="46746">MTSNPKDSAARPAAESSGSAAGVVNRHERVLDEAARQLNQKGVLLTSLAEIAAKLGVTRGAMYHYVADREDLVFQCYRRAAEIIARHLREAERVGGNAADVLVDFISRMLDPTEPEIAARAEIAMMNQTQRDTIQGLYDALTARLAHLLEVGHREGVLRACDIEVNARVILSLVTWAPLARPWAHAVGPMGAERLRAAVMATVLDGFSTQPGLPDYQPLDLSKLAPQVVSAFDRDAALEAKREALLRAASRAFNRKGIDATSLEEIAAQLGTTKRTFHHHIGSKQEVVSACYERAFRIFLFIKDRMLEYSGTRLQALSASMDALARAYPNEDLNPLSPLVGHGALSPEGQAKFAVRSDQLGDAYHELIRQGIREGSMKDVDVHARALMLPGLLSWLVKDDVPTDPTQQQHIAREIANLVAVGLKKHL</sequence>
<dbReference type="InterPro" id="IPR050109">
    <property type="entry name" value="HTH-type_TetR-like_transc_reg"/>
</dbReference>
<dbReference type="InterPro" id="IPR036271">
    <property type="entry name" value="Tet_transcr_reg_TetR-rel_C_sf"/>
</dbReference>
<evidence type="ECO:0000256" key="1">
    <source>
        <dbReference type="ARBA" id="ARBA00023125"/>
    </source>
</evidence>
<feature type="region of interest" description="Disordered" evidence="3">
    <location>
        <begin position="1"/>
        <end position="22"/>
    </location>
</feature>
<accession>A0ABS1X3E5</accession>
<dbReference type="Gene3D" id="1.10.10.60">
    <property type="entry name" value="Homeodomain-like"/>
    <property type="match status" value="2"/>
</dbReference>
<evidence type="ECO:0000256" key="2">
    <source>
        <dbReference type="PROSITE-ProRule" id="PRU00335"/>
    </source>
</evidence>
<dbReference type="Pfam" id="PF17932">
    <property type="entry name" value="TetR_C_24"/>
    <property type="match status" value="1"/>
</dbReference>
<dbReference type="InterPro" id="IPR001647">
    <property type="entry name" value="HTH_TetR"/>
</dbReference>
<protein>
    <submittedName>
        <fullName evidence="5">TetR/AcrR family transcriptional regulator</fullName>
    </submittedName>
</protein>
<dbReference type="Gene3D" id="1.10.357.10">
    <property type="entry name" value="Tetracycline Repressor, domain 2"/>
    <property type="match status" value="2"/>
</dbReference>
<organism evidence="5 6">
    <name type="scientific">Steroidobacter gossypii</name>
    <dbReference type="NCBI Taxonomy" id="2805490"/>
    <lineage>
        <taxon>Bacteria</taxon>
        <taxon>Pseudomonadati</taxon>
        <taxon>Pseudomonadota</taxon>
        <taxon>Gammaproteobacteria</taxon>
        <taxon>Steroidobacterales</taxon>
        <taxon>Steroidobacteraceae</taxon>
        <taxon>Steroidobacter</taxon>
    </lineage>
</organism>
<feature type="DNA-binding region" description="H-T-H motif" evidence="2">
    <location>
        <begin position="262"/>
        <end position="281"/>
    </location>
</feature>
<dbReference type="Proteomes" id="UP000661077">
    <property type="component" value="Unassembled WGS sequence"/>
</dbReference>
<evidence type="ECO:0000313" key="6">
    <source>
        <dbReference type="Proteomes" id="UP000661077"/>
    </source>
</evidence>
<dbReference type="EMBL" id="JAEVLS010000005">
    <property type="protein sequence ID" value="MBM0107745.1"/>
    <property type="molecule type" value="Genomic_DNA"/>
</dbReference>
<evidence type="ECO:0000259" key="4">
    <source>
        <dbReference type="PROSITE" id="PS50977"/>
    </source>
</evidence>
<name>A0ABS1X3E5_9GAMM</name>
<keyword evidence="6" id="KW-1185">Reference proteome</keyword>